<dbReference type="Proteomes" id="UP000640052">
    <property type="component" value="Unassembled WGS sequence"/>
</dbReference>
<organism evidence="2 3">
    <name type="scientific">Acrocarpospora phusangensis</name>
    <dbReference type="NCBI Taxonomy" id="1070424"/>
    <lineage>
        <taxon>Bacteria</taxon>
        <taxon>Bacillati</taxon>
        <taxon>Actinomycetota</taxon>
        <taxon>Actinomycetes</taxon>
        <taxon>Streptosporangiales</taxon>
        <taxon>Streptosporangiaceae</taxon>
        <taxon>Acrocarpospora</taxon>
    </lineage>
</organism>
<keyword evidence="1" id="KW-0812">Transmembrane</keyword>
<keyword evidence="3" id="KW-1185">Reference proteome</keyword>
<protein>
    <submittedName>
        <fullName evidence="2">Uncharacterized protein</fullName>
    </submittedName>
</protein>
<sequence>MLPFDIPGEADGLLSYVPEHEPAGGCHFRQHTQVAAFGLIVYLLDRLAIRSVTADVQEALVNGLEDRRSTEEVQTEPESARHGRTHSAIYIRAGLGAIALMTSLVLWIRGIPNDPGQTSEDRVTARFHGQRS</sequence>
<proteinExistence type="predicted"/>
<evidence type="ECO:0000313" key="2">
    <source>
        <dbReference type="EMBL" id="GIH21695.1"/>
    </source>
</evidence>
<dbReference type="EMBL" id="BOOA01000001">
    <property type="protein sequence ID" value="GIH21695.1"/>
    <property type="molecule type" value="Genomic_DNA"/>
</dbReference>
<keyword evidence="1" id="KW-1133">Transmembrane helix</keyword>
<dbReference type="RefSeq" id="WP_204038579.1">
    <property type="nucleotide sequence ID" value="NZ_BOOA01000001.1"/>
</dbReference>
<comment type="caution">
    <text evidence="2">The sequence shown here is derived from an EMBL/GenBank/DDBJ whole genome shotgun (WGS) entry which is preliminary data.</text>
</comment>
<dbReference type="AlphaFoldDB" id="A0A919UMF2"/>
<evidence type="ECO:0000256" key="1">
    <source>
        <dbReference type="SAM" id="Phobius"/>
    </source>
</evidence>
<evidence type="ECO:0000313" key="3">
    <source>
        <dbReference type="Proteomes" id="UP000640052"/>
    </source>
</evidence>
<accession>A0A919UMF2</accession>
<reference evidence="2" key="1">
    <citation type="submission" date="2021-01" db="EMBL/GenBank/DDBJ databases">
        <title>Whole genome shotgun sequence of Acrocarpospora phusangensis NBRC 108782.</title>
        <authorList>
            <person name="Komaki H."/>
            <person name="Tamura T."/>
        </authorList>
    </citation>
    <scope>NUCLEOTIDE SEQUENCE</scope>
    <source>
        <strain evidence="2">NBRC 108782</strain>
    </source>
</reference>
<feature type="transmembrane region" description="Helical" evidence="1">
    <location>
        <begin position="89"/>
        <end position="108"/>
    </location>
</feature>
<name>A0A919UMF2_9ACTN</name>
<keyword evidence="1" id="KW-0472">Membrane</keyword>
<gene>
    <name evidence="2" type="ORF">Aph01nite_00050</name>
</gene>